<evidence type="ECO:0000256" key="2">
    <source>
        <dbReference type="ARBA" id="ARBA00022692"/>
    </source>
</evidence>
<dbReference type="STRING" id="252514.A3224_05135"/>
<comment type="subcellular location">
    <subcellularLocation>
        <location evidence="1">Membrane</location>
        <topology evidence="1">Multi-pass membrane protein</topology>
    </subcellularLocation>
</comment>
<dbReference type="GeneID" id="76607435"/>
<evidence type="ECO:0000256" key="1">
    <source>
        <dbReference type="ARBA" id="ARBA00004141"/>
    </source>
</evidence>
<dbReference type="GO" id="GO:0016020">
    <property type="term" value="C:membrane"/>
    <property type="evidence" value="ECO:0007669"/>
    <property type="project" value="UniProtKB-SubCell"/>
</dbReference>
<evidence type="ECO:0000256" key="3">
    <source>
        <dbReference type="ARBA" id="ARBA00022989"/>
    </source>
</evidence>
<dbReference type="AlphaFoldDB" id="A0A143HK12"/>
<dbReference type="OrthoDB" id="9808452at2"/>
<keyword evidence="2" id="KW-0812">Transmembrane</keyword>
<keyword evidence="4" id="KW-0472">Membrane</keyword>
<evidence type="ECO:0000256" key="4">
    <source>
        <dbReference type="ARBA" id="ARBA00023136"/>
    </source>
</evidence>
<keyword evidence="7" id="KW-1185">Reference proteome</keyword>
<feature type="domain" description="Yip1" evidence="5">
    <location>
        <begin position="8"/>
        <end position="184"/>
    </location>
</feature>
<proteinExistence type="predicted"/>
<dbReference type="Proteomes" id="UP000076077">
    <property type="component" value="Chromosome"/>
</dbReference>
<dbReference type="InterPro" id="IPR006977">
    <property type="entry name" value="Yip1_dom"/>
</dbReference>
<dbReference type="KEGG" id="mthd:A3224_05135"/>
<dbReference type="RefSeq" id="WP_067152242.1">
    <property type="nucleotide sequence ID" value="NZ_CP014864.1"/>
</dbReference>
<gene>
    <name evidence="6" type="ORF">A3224_05135</name>
</gene>
<dbReference type="Pfam" id="PF04893">
    <property type="entry name" value="Yip1"/>
    <property type="match status" value="1"/>
</dbReference>
<name>A0A143HK12_MICTH</name>
<evidence type="ECO:0000313" key="6">
    <source>
        <dbReference type="EMBL" id="AMX02048.1"/>
    </source>
</evidence>
<evidence type="ECO:0000259" key="5">
    <source>
        <dbReference type="Pfam" id="PF04893"/>
    </source>
</evidence>
<evidence type="ECO:0000313" key="7">
    <source>
        <dbReference type="Proteomes" id="UP000076077"/>
    </source>
</evidence>
<accession>A0A143HK12</accession>
<organism evidence="6 7">
    <name type="scientific">Microbulbifer thermotolerans</name>
    <dbReference type="NCBI Taxonomy" id="252514"/>
    <lineage>
        <taxon>Bacteria</taxon>
        <taxon>Pseudomonadati</taxon>
        <taxon>Pseudomonadota</taxon>
        <taxon>Gammaproteobacteria</taxon>
        <taxon>Cellvibrionales</taxon>
        <taxon>Microbulbiferaceae</taxon>
        <taxon>Microbulbifer</taxon>
    </lineage>
</organism>
<reference evidence="7" key="1">
    <citation type="submission" date="2016-03" db="EMBL/GenBank/DDBJ databases">
        <authorList>
            <person name="Lee Y.-S."/>
            <person name="Choi Y.-L."/>
        </authorList>
    </citation>
    <scope>NUCLEOTIDE SEQUENCE [LARGE SCALE GENOMIC DNA]</scope>
    <source>
        <strain evidence="7">DAU221</strain>
    </source>
</reference>
<protein>
    <recommendedName>
        <fullName evidence="5">Yip1 domain-containing protein</fullName>
    </recommendedName>
</protein>
<keyword evidence="3" id="KW-1133">Transmembrane helix</keyword>
<sequence>MRLLSHTIGIFTHPDKEWKAIRADHLSFAQVFFSHVPILALIPTIAGYIGVTYVGFELGGHLTKLTSQSAALLAVVTYFAIVLGVYLLGEFINWMAKSYGVEGDEPRRHYEGTALAVFVTTPIFLASFVLIYPHLWLTVIVFGLAGTYSIYLLFEGIPILMNMNKERAFLYACAVVTVALVMMVTVMIGSVILWSIGIGPVYQH</sequence>
<dbReference type="EMBL" id="CP014864">
    <property type="protein sequence ID" value="AMX02048.1"/>
    <property type="molecule type" value="Genomic_DNA"/>
</dbReference>